<dbReference type="EMBL" id="UZAK01035215">
    <property type="protein sequence ID" value="VDP49342.1"/>
    <property type="molecule type" value="Genomic_DNA"/>
</dbReference>
<name>A0A183KC34_9TREM</name>
<dbReference type="STRING" id="6186.A0A183KC34"/>
<dbReference type="WBParaSite" id="SCUD_0001257501-mRNA-1">
    <property type="protein sequence ID" value="SCUD_0001257501-mRNA-1"/>
    <property type="gene ID" value="SCUD_0001257501"/>
</dbReference>
<evidence type="ECO:0000313" key="1">
    <source>
        <dbReference type="EMBL" id="VDP49342.1"/>
    </source>
</evidence>
<reference evidence="1 2" key="2">
    <citation type="submission" date="2018-11" db="EMBL/GenBank/DDBJ databases">
        <authorList>
            <consortium name="Pathogen Informatics"/>
        </authorList>
    </citation>
    <scope>NUCLEOTIDE SEQUENCE [LARGE SCALE GENOMIC DNA]</scope>
    <source>
        <strain evidence="1">Dakar</strain>
        <strain evidence="2">Dakar, Senegal</strain>
    </source>
</reference>
<keyword evidence="2" id="KW-1185">Reference proteome</keyword>
<gene>
    <name evidence="1" type="ORF">SCUD_LOCUS12572</name>
</gene>
<evidence type="ECO:0000313" key="2">
    <source>
        <dbReference type="Proteomes" id="UP000279833"/>
    </source>
</evidence>
<evidence type="ECO:0000313" key="3">
    <source>
        <dbReference type="WBParaSite" id="SCUD_0001257501-mRNA-1"/>
    </source>
</evidence>
<proteinExistence type="predicted"/>
<sequence>MEQLYDATKKLVGKYSKSERPVTDNECKTITETHEQRNSWVEHFGELLNRPAQLNSLDIEAGPTDLPTDVNLGKVFNRMLLDRMKDSLDAQL</sequence>
<dbReference type="Proteomes" id="UP000279833">
    <property type="component" value="Unassembled WGS sequence"/>
</dbReference>
<accession>A0A183KC34</accession>
<organism evidence="3">
    <name type="scientific">Schistosoma curassoni</name>
    <dbReference type="NCBI Taxonomy" id="6186"/>
    <lineage>
        <taxon>Eukaryota</taxon>
        <taxon>Metazoa</taxon>
        <taxon>Spiralia</taxon>
        <taxon>Lophotrochozoa</taxon>
        <taxon>Platyhelminthes</taxon>
        <taxon>Trematoda</taxon>
        <taxon>Digenea</taxon>
        <taxon>Strigeidida</taxon>
        <taxon>Schistosomatoidea</taxon>
        <taxon>Schistosomatidae</taxon>
        <taxon>Schistosoma</taxon>
    </lineage>
</organism>
<protein>
    <submittedName>
        <fullName evidence="3">DHC_N2 domain-containing protein</fullName>
    </submittedName>
</protein>
<reference evidence="3" key="1">
    <citation type="submission" date="2016-06" db="UniProtKB">
        <authorList>
            <consortium name="WormBaseParasite"/>
        </authorList>
    </citation>
    <scope>IDENTIFICATION</scope>
</reference>
<dbReference type="AlphaFoldDB" id="A0A183KC34"/>